<dbReference type="AlphaFoldDB" id="A0A1J6JA23"/>
<name>A0A1J6JA23_NICAT</name>
<feature type="region of interest" description="Disordered" evidence="1">
    <location>
        <begin position="129"/>
        <end position="156"/>
    </location>
</feature>
<dbReference type="OrthoDB" id="1717591at2759"/>
<dbReference type="Gramene" id="OIT04049">
    <property type="protein sequence ID" value="OIT04049"/>
    <property type="gene ID" value="A4A49_22457"/>
</dbReference>
<comment type="caution">
    <text evidence="2">The sequence shown here is derived from an EMBL/GenBank/DDBJ whole genome shotgun (WGS) entry which is preliminary data.</text>
</comment>
<gene>
    <name evidence="2" type="ORF">A4A49_22457</name>
</gene>
<reference evidence="2" key="1">
    <citation type="submission" date="2016-11" db="EMBL/GenBank/DDBJ databases">
        <title>The genome of Nicotiana attenuata.</title>
        <authorList>
            <person name="Xu S."/>
            <person name="Brockmoeller T."/>
            <person name="Gaquerel E."/>
            <person name="Navarro A."/>
            <person name="Kuhl H."/>
            <person name="Gase K."/>
            <person name="Ling Z."/>
            <person name="Zhou W."/>
            <person name="Kreitzer C."/>
            <person name="Stanke M."/>
            <person name="Tang H."/>
            <person name="Lyons E."/>
            <person name="Pandey P."/>
            <person name="Pandey S.P."/>
            <person name="Timmermann B."/>
            <person name="Baldwin I.T."/>
        </authorList>
    </citation>
    <scope>NUCLEOTIDE SEQUENCE [LARGE SCALE GENOMIC DNA]</scope>
    <source>
        <strain evidence="2">UT</strain>
    </source>
</reference>
<dbReference type="EMBL" id="MJEQ01037186">
    <property type="protein sequence ID" value="OIT04049.1"/>
    <property type="molecule type" value="Genomic_DNA"/>
</dbReference>
<dbReference type="STRING" id="49451.A0A1J6JA23"/>
<dbReference type="OMA" id="HHILWPE"/>
<feature type="region of interest" description="Disordered" evidence="1">
    <location>
        <begin position="1"/>
        <end position="57"/>
    </location>
</feature>
<accession>A0A1J6JA23</accession>
<organism evidence="2 3">
    <name type="scientific">Nicotiana attenuata</name>
    <name type="common">Coyote tobacco</name>
    <dbReference type="NCBI Taxonomy" id="49451"/>
    <lineage>
        <taxon>Eukaryota</taxon>
        <taxon>Viridiplantae</taxon>
        <taxon>Streptophyta</taxon>
        <taxon>Embryophyta</taxon>
        <taxon>Tracheophyta</taxon>
        <taxon>Spermatophyta</taxon>
        <taxon>Magnoliopsida</taxon>
        <taxon>eudicotyledons</taxon>
        <taxon>Gunneridae</taxon>
        <taxon>Pentapetalae</taxon>
        <taxon>asterids</taxon>
        <taxon>lamiids</taxon>
        <taxon>Solanales</taxon>
        <taxon>Solanaceae</taxon>
        <taxon>Nicotianoideae</taxon>
        <taxon>Nicotianeae</taxon>
        <taxon>Nicotiana</taxon>
    </lineage>
</organism>
<protein>
    <submittedName>
        <fullName evidence="2">Uncharacterized protein</fullName>
    </submittedName>
</protein>
<proteinExistence type="predicted"/>
<evidence type="ECO:0000313" key="3">
    <source>
        <dbReference type="Proteomes" id="UP000187609"/>
    </source>
</evidence>
<evidence type="ECO:0000256" key="1">
    <source>
        <dbReference type="SAM" id="MobiDB-lite"/>
    </source>
</evidence>
<evidence type="ECO:0000313" key="2">
    <source>
        <dbReference type="EMBL" id="OIT04049.1"/>
    </source>
</evidence>
<dbReference type="Proteomes" id="UP000187609">
    <property type="component" value="Unassembled WGS sequence"/>
</dbReference>
<keyword evidence="3" id="KW-1185">Reference proteome</keyword>
<feature type="compositionally biased region" description="Low complexity" evidence="1">
    <location>
        <begin position="141"/>
        <end position="152"/>
    </location>
</feature>
<sequence length="417" mass="47444">MDESWRMKMGMPFTTTTTTKTSLPSRHSMEATTRRRREISGNSELAPEDFSDVFGGPPRSVLQRQFSACDDYTRPSNLSYDEMFRPQASMAPARCYQNLPEFRIPVEKGGRRIDHGFYGDIFGCNEEEEMMRRSRTRSGSKSKASSSSALSSEDVSPLRPAIGGECYDDISFFATKLRPINVPTGWNSTRRMYEEYQGLQGTPVFSCHPPYNNTKNEHSEDFRSNNLAFNRRNSSPESFSMNPISSSNHKVSTNAFELNSPSSIVSSSLCKEHDDSIACRDQHNMSQLETSEQDEDEIMSSYVIEVNPDYGEGSAEEENAVHEAIAWAKEKFQGHCSENNLRFEEEKQQSGEIEEVSTLHQFLEEQRDGHELTKITTDEEPDKWATGEERLQLQNDMELELLDEKVTLWSTGKEADI</sequence>
<dbReference type="KEGG" id="nau:109224887"/>